<reference evidence="1 2" key="1">
    <citation type="journal article" date="2022" name="bioRxiv">
        <title>An ancient truncated duplication of the anti-Mullerian hormone receptor type 2 gene is a potential conserved master sex determinant in the Pangasiidae catfish family.</title>
        <authorList>
            <person name="Wen M."/>
            <person name="Pan Q."/>
            <person name="Jouanno E."/>
            <person name="Montfort J."/>
            <person name="Zahm M."/>
            <person name="Cabau C."/>
            <person name="Klopp C."/>
            <person name="Iampietro C."/>
            <person name="Roques C."/>
            <person name="Bouchez O."/>
            <person name="Castinel A."/>
            <person name="Donnadieu C."/>
            <person name="Parrinello H."/>
            <person name="Poncet C."/>
            <person name="Belmonte E."/>
            <person name="Gautier V."/>
            <person name="Avarre J.-C."/>
            <person name="Dugue R."/>
            <person name="Gustiano R."/>
            <person name="Ha T.T.T."/>
            <person name="Campet M."/>
            <person name="Sriphairoj K."/>
            <person name="Ribolli J."/>
            <person name="de Almeida F.L."/>
            <person name="Desvignes T."/>
            <person name="Postlethwait J.H."/>
            <person name="Bucao C.F."/>
            <person name="Robinson-Rechavi M."/>
            <person name="Bobe J."/>
            <person name="Herpin A."/>
            <person name="Guiguen Y."/>
        </authorList>
    </citation>
    <scope>NUCLEOTIDE SEQUENCE [LARGE SCALE GENOMIC DNA]</scope>
    <source>
        <strain evidence="1">YG-Dec2019</strain>
    </source>
</reference>
<sequence length="616" mass="69855">MVFIISGIVVLGVSVNDDFFSLRPSLEMFSGYQEREEYEDELYAEEEHDDDSEPDSDLEFQLYSQLHYCTDDTENHPENRDENQGSCGHETPQEPQPGRRVQPPAAPPDEVILIDSGPDVITLSDNTEEEDSVCARKGQRSRGKGVAPVSQPQRHRHSEEVVVLDSESDQSSDSESIPPYVVDPALDSDSDSDSDGLESWMILGREKEEGDQDIQLNVFTVRNRDQPEFVSVGGDEQNWAVSDKDKEAQICNKGAGLRRVSNRYYTEKTVTCRNCNKLGHLSKNCPTPKKAPCCSLCGLQGHFIKTCPNRHCSNCALPGHTYDDCLERAYWHKRCHRCAMTGHFADACPDIWRQYHLTTTPGPPVKSPDPDAHRSPAYCYNCSGKGHFGHECTDRRMFNGTYPTLPFASSYDTQHDIKRREHRAHLRAKELQEAGLLEQAEDAPTPQPPRKKAKNTHFRSAPVPHTPNTHTPKRRIAHTPKHAAQTTPKPNTHLHWQEDTPVPKKKNKKNMTTNTPGPYSVATPQFEGKKKKKNKIKKQKQNAMNEEQDFPRSFQKSPCNKGALIHTPPYRGRKSPGVLFGSEKSKKKKHKEEKRARKAARDPENLFLIKQRKRSR</sequence>
<evidence type="ECO:0000313" key="2">
    <source>
        <dbReference type="Proteomes" id="UP000829447"/>
    </source>
</evidence>
<evidence type="ECO:0000313" key="1">
    <source>
        <dbReference type="EMBL" id="MCI4395070.1"/>
    </source>
</evidence>
<gene>
    <name evidence="1" type="ORF">PGIGA_G00176140</name>
</gene>
<accession>A0ACC5XWU6</accession>
<name>A0ACC5XWU6_PANGG</name>
<organism evidence="1 2">
    <name type="scientific">Pangasianodon gigas</name>
    <name type="common">Mekong giant catfish</name>
    <name type="synonym">Pangasius gigas</name>
    <dbReference type="NCBI Taxonomy" id="30993"/>
    <lineage>
        <taxon>Eukaryota</taxon>
        <taxon>Metazoa</taxon>
        <taxon>Chordata</taxon>
        <taxon>Craniata</taxon>
        <taxon>Vertebrata</taxon>
        <taxon>Euteleostomi</taxon>
        <taxon>Actinopterygii</taxon>
        <taxon>Neopterygii</taxon>
        <taxon>Teleostei</taxon>
        <taxon>Ostariophysi</taxon>
        <taxon>Siluriformes</taxon>
        <taxon>Pangasiidae</taxon>
        <taxon>Pangasianodon</taxon>
    </lineage>
</organism>
<comment type="caution">
    <text evidence="1">The sequence shown here is derived from an EMBL/GenBank/DDBJ whole genome shotgun (WGS) entry which is preliminary data.</text>
</comment>
<protein>
    <submittedName>
        <fullName evidence="1">Uncharacterized protein</fullName>
    </submittedName>
</protein>
<dbReference type="EMBL" id="CM040481">
    <property type="protein sequence ID" value="MCI4395070.1"/>
    <property type="molecule type" value="Genomic_DNA"/>
</dbReference>
<keyword evidence="2" id="KW-1185">Reference proteome</keyword>
<proteinExistence type="predicted"/>
<dbReference type="Proteomes" id="UP000829447">
    <property type="component" value="Linkage Group LG28"/>
</dbReference>